<comment type="subcellular location">
    <subcellularLocation>
        <location evidence="1">Nucleus</location>
    </subcellularLocation>
</comment>
<dbReference type="GO" id="GO:0003697">
    <property type="term" value="F:single-stranded DNA binding"/>
    <property type="evidence" value="ECO:0007669"/>
    <property type="project" value="TreeGrafter"/>
</dbReference>
<dbReference type="InterPro" id="IPR012340">
    <property type="entry name" value="NA-bd_OB-fold"/>
</dbReference>
<dbReference type="Gene3D" id="2.40.50.140">
    <property type="entry name" value="Nucleic acid-binding proteins"/>
    <property type="match status" value="1"/>
</dbReference>
<organism evidence="7 8">
    <name type="scientific">Leptotrombidium deliense</name>
    <dbReference type="NCBI Taxonomy" id="299467"/>
    <lineage>
        <taxon>Eukaryota</taxon>
        <taxon>Metazoa</taxon>
        <taxon>Ecdysozoa</taxon>
        <taxon>Arthropoda</taxon>
        <taxon>Chelicerata</taxon>
        <taxon>Arachnida</taxon>
        <taxon>Acari</taxon>
        <taxon>Acariformes</taxon>
        <taxon>Trombidiformes</taxon>
        <taxon>Prostigmata</taxon>
        <taxon>Anystina</taxon>
        <taxon>Parasitengona</taxon>
        <taxon>Trombiculoidea</taxon>
        <taxon>Trombiculidae</taxon>
        <taxon>Leptotrombidium</taxon>
    </lineage>
</organism>
<dbReference type="STRING" id="299467.A0A443RYD3"/>
<comment type="caution">
    <text evidence="7">The sequence shown here is derived from an EMBL/GenBank/DDBJ whole genome shotgun (WGS) entry which is preliminary data.</text>
</comment>
<evidence type="ECO:0000313" key="7">
    <source>
        <dbReference type="EMBL" id="RWS20280.1"/>
    </source>
</evidence>
<evidence type="ECO:0000313" key="8">
    <source>
        <dbReference type="Proteomes" id="UP000288716"/>
    </source>
</evidence>
<dbReference type="InterPro" id="IPR036390">
    <property type="entry name" value="WH_DNA-bd_sf"/>
</dbReference>
<keyword evidence="4" id="KW-0539">Nucleus</keyword>
<dbReference type="EMBL" id="NCKV01018643">
    <property type="protein sequence ID" value="RWS20280.1"/>
    <property type="molecule type" value="Genomic_DNA"/>
</dbReference>
<evidence type="ECO:0000256" key="3">
    <source>
        <dbReference type="ARBA" id="ARBA00023125"/>
    </source>
</evidence>
<evidence type="ECO:0000256" key="2">
    <source>
        <dbReference type="ARBA" id="ARBA00007815"/>
    </source>
</evidence>
<accession>A0A443RYD3</accession>
<dbReference type="OrthoDB" id="25571at2759"/>
<dbReference type="GO" id="GO:0005662">
    <property type="term" value="C:DNA replication factor A complex"/>
    <property type="evidence" value="ECO:0007669"/>
    <property type="project" value="TreeGrafter"/>
</dbReference>
<dbReference type="Pfam" id="PF08784">
    <property type="entry name" value="RPA_C"/>
    <property type="match status" value="1"/>
</dbReference>
<evidence type="ECO:0000256" key="4">
    <source>
        <dbReference type="ARBA" id="ARBA00023242"/>
    </source>
</evidence>
<dbReference type="GO" id="GO:0035861">
    <property type="term" value="C:site of double-strand break"/>
    <property type="evidence" value="ECO:0007669"/>
    <property type="project" value="TreeGrafter"/>
</dbReference>
<dbReference type="SUPFAM" id="SSF50249">
    <property type="entry name" value="Nucleic acid-binding proteins"/>
    <property type="match status" value="1"/>
</dbReference>
<protein>
    <submittedName>
        <fullName evidence="7">Replication protein A 32 kDa subunit-like protein</fullName>
    </submittedName>
</protein>
<dbReference type="InterPro" id="IPR040260">
    <property type="entry name" value="RFA2-like"/>
</dbReference>
<dbReference type="PANTHER" id="PTHR13989">
    <property type="entry name" value="REPLICATION PROTEIN A-RELATED"/>
    <property type="match status" value="1"/>
</dbReference>
<evidence type="ECO:0000259" key="6">
    <source>
        <dbReference type="Pfam" id="PF08784"/>
    </source>
</evidence>
<sequence length="258" mass="29037">MWDDSDMLDDSGAGFMKFDGDTAGPSESKPQSERTTRNLVAVNVDMLNKYYTLEHGVVIHDQKVSAITIVGQVESVSEQTTYSSFMLRDDCGPAIEVNFWTLQEKKETATAGPSVVENSMVRVYGQVRSKEGRVYISAFKVITIKDINEIAIHNLEVIYHFKMLERMKHNPIPIPSNAPEVDDREMISGAVSGLNKAHETLLNRITSVDTPEGISFEELVSCVHSMNERSIRETLEFLLREGHVYTTIDDDHYKATNM</sequence>
<dbReference type="GO" id="GO:0000724">
    <property type="term" value="P:double-strand break repair via homologous recombination"/>
    <property type="evidence" value="ECO:0007669"/>
    <property type="project" value="TreeGrafter"/>
</dbReference>
<dbReference type="GO" id="GO:0006260">
    <property type="term" value="P:DNA replication"/>
    <property type="evidence" value="ECO:0007669"/>
    <property type="project" value="TreeGrafter"/>
</dbReference>
<dbReference type="Proteomes" id="UP000288716">
    <property type="component" value="Unassembled WGS sequence"/>
</dbReference>
<evidence type="ECO:0000256" key="1">
    <source>
        <dbReference type="ARBA" id="ARBA00004123"/>
    </source>
</evidence>
<evidence type="ECO:0000256" key="5">
    <source>
        <dbReference type="SAM" id="MobiDB-lite"/>
    </source>
</evidence>
<comment type="similarity">
    <text evidence="2">Belongs to the replication factor A protein 2 family.</text>
</comment>
<dbReference type="InterPro" id="IPR014892">
    <property type="entry name" value="RPA_C"/>
</dbReference>
<dbReference type="SUPFAM" id="SSF46785">
    <property type="entry name" value="Winged helix' DNA-binding domain"/>
    <property type="match status" value="1"/>
</dbReference>
<dbReference type="PANTHER" id="PTHR13989:SF16">
    <property type="entry name" value="REPLICATION PROTEIN A2"/>
    <property type="match status" value="1"/>
</dbReference>
<dbReference type="AlphaFoldDB" id="A0A443RYD3"/>
<dbReference type="Gene3D" id="1.10.10.10">
    <property type="entry name" value="Winged helix-like DNA-binding domain superfamily/Winged helix DNA-binding domain"/>
    <property type="match status" value="1"/>
</dbReference>
<proteinExistence type="inferred from homology"/>
<gene>
    <name evidence="7" type="ORF">B4U80_09741</name>
</gene>
<dbReference type="GO" id="GO:0006289">
    <property type="term" value="P:nucleotide-excision repair"/>
    <property type="evidence" value="ECO:0007669"/>
    <property type="project" value="TreeGrafter"/>
</dbReference>
<dbReference type="VEuPathDB" id="VectorBase:LDEU011760"/>
<name>A0A443RYD3_9ACAR</name>
<dbReference type="FunFam" id="1.10.10.10:FF:000168">
    <property type="entry name" value="Replication protein A 32 kDa subunit"/>
    <property type="match status" value="1"/>
</dbReference>
<feature type="region of interest" description="Disordered" evidence="5">
    <location>
        <begin position="14"/>
        <end position="37"/>
    </location>
</feature>
<dbReference type="InterPro" id="IPR036388">
    <property type="entry name" value="WH-like_DNA-bd_sf"/>
</dbReference>
<reference evidence="7 8" key="1">
    <citation type="journal article" date="2018" name="Gigascience">
        <title>Genomes of trombidid mites reveal novel predicted allergens and laterally-transferred genes associated with secondary metabolism.</title>
        <authorList>
            <person name="Dong X."/>
            <person name="Chaisiri K."/>
            <person name="Xia D."/>
            <person name="Armstrong S.D."/>
            <person name="Fang Y."/>
            <person name="Donnelly M.J."/>
            <person name="Kadowaki T."/>
            <person name="McGarry J.W."/>
            <person name="Darby A.C."/>
            <person name="Makepeace B.L."/>
        </authorList>
    </citation>
    <scope>NUCLEOTIDE SEQUENCE [LARGE SCALE GENOMIC DNA]</scope>
    <source>
        <strain evidence="7">UoL-UT</strain>
    </source>
</reference>
<dbReference type="GO" id="GO:0000781">
    <property type="term" value="C:chromosome, telomeric region"/>
    <property type="evidence" value="ECO:0007669"/>
    <property type="project" value="TreeGrafter"/>
</dbReference>
<feature type="domain" description="Replication protein A C-terminal" evidence="6">
    <location>
        <begin position="186"/>
        <end position="251"/>
    </location>
</feature>
<keyword evidence="8" id="KW-1185">Reference proteome</keyword>
<keyword evidence="3" id="KW-0238">DNA-binding</keyword>